<dbReference type="EMBL" id="GGEC01068371">
    <property type="protein sequence ID" value="MBX48855.1"/>
    <property type="molecule type" value="Transcribed_RNA"/>
</dbReference>
<sequence>MHCTKEVTTFSGHLICNKEINYKYVVSQEGFFF</sequence>
<reference evidence="1" key="1">
    <citation type="submission" date="2018-02" db="EMBL/GenBank/DDBJ databases">
        <title>Rhizophora mucronata_Transcriptome.</title>
        <authorList>
            <person name="Meera S.P."/>
            <person name="Sreeshan A."/>
            <person name="Augustine A."/>
        </authorList>
    </citation>
    <scope>NUCLEOTIDE SEQUENCE</scope>
    <source>
        <tissue evidence="1">Leaf</tissue>
    </source>
</reference>
<name>A0A2P2P260_RHIMU</name>
<evidence type="ECO:0000313" key="1">
    <source>
        <dbReference type="EMBL" id="MBX48855.1"/>
    </source>
</evidence>
<protein>
    <submittedName>
        <fullName evidence="1">Uncharacterized protein</fullName>
    </submittedName>
</protein>
<accession>A0A2P2P260</accession>
<dbReference type="AlphaFoldDB" id="A0A2P2P260"/>
<proteinExistence type="predicted"/>
<organism evidence="1">
    <name type="scientific">Rhizophora mucronata</name>
    <name type="common">Asiatic mangrove</name>
    <dbReference type="NCBI Taxonomy" id="61149"/>
    <lineage>
        <taxon>Eukaryota</taxon>
        <taxon>Viridiplantae</taxon>
        <taxon>Streptophyta</taxon>
        <taxon>Embryophyta</taxon>
        <taxon>Tracheophyta</taxon>
        <taxon>Spermatophyta</taxon>
        <taxon>Magnoliopsida</taxon>
        <taxon>eudicotyledons</taxon>
        <taxon>Gunneridae</taxon>
        <taxon>Pentapetalae</taxon>
        <taxon>rosids</taxon>
        <taxon>fabids</taxon>
        <taxon>Malpighiales</taxon>
        <taxon>Rhizophoraceae</taxon>
        <taxon>Rhizophora</taxon>
    </lineage>
</organism>